<evidence type="ECO:0000256" key="5">
    <source>
        <dbReference type="ARBA" id="ARBA00022603"/>
    </source>
</evidence>
<evidence type="ECO:0000313" key="19">
    <source>
        <dbReference type="EMBL" id="KAF2773156.1"/>
    </source>
</evidence>
<dbReference type="FunFam" id="3.40.50.150:FF:000033">
    <property type="entry name" value="Histone-lysine N-methyltransferase, H3 lysine-79 specific"/>
    <property type="match status" value="1"/>
</dbReference>
<feature type="binding site" evidence="16">
    <location>
        <begin position="340"/>
        <end position="349"/>
    </location>
    <ligand>
        <name>S-adenosyl-L-methionine</name>
        <dbReference type="ChEBI" id="CHEBI:59789"/>
    </ligand>
</feature>
<feature type="domain" description="DOT1" evidence="18">
    <location>
        <begin position="189"/>
        <end position="511"/>
    </location>
</feature>
<dbReference type="GO" id="GO:0000786">
    <property type="term" value="C:nucleosome"/>
    <property type="evidence" value="ECO:0007669"/>
    <property type="project" value="InterPro"/>
</dbReference>
<evidence type="ECO:0000256" key="13">
    <source>
        <dbReference type="ARBA" id="ARBA00029821"/>
    </source>
</evidence>
<evidence type="ECO:0000256" key="11">
    <source>
        <dbReference type="ARBA" id="ARBA00023163"/>
    </source>
</evidence>
<evidence type="ECO:0000256" key="7">
    <source>
        <dbReference type="ARBA" id="ARBA00022691"/>
    </source>
</evidence>
<dbReference type="Gene3D" id="1.10.260.170">
    <property type="match status" value="1"/>
</dbReference>
<dbReference type="GO" id="GO:0006281">
    <property type="term" value="P:DNA repair"/>
    <property type="evidence" value="ECO:0007669"/>
    <property type="project" value="InterPro"/>
</dbReference>
<keyword evidence="5 15" id="KW-0489">Methyltransferase</keyword>
<reference evidence="19" key="1">
    <citation type="journal article" date="2020" name="Stud. Mycol.">
        <title>101 Dothideomycetes genomes: a test case for predicting lifestyles and emergence of pathogens.</title>
        <authorList>
            <person name="Haridas S."/>
            <person name="Albert R."/>
            <person name="Binder M."/>
            <person name="Bloem J."/>
            <person name="Labutti K."/>
            <person name="Salamov A."/>
            <person name="Andreopoulos B."/>
            <person name="Baker S."/>
            <person name="Barry K."/>
            <person name="Bills G."/>
            <person name="Bluhm B."/>
            <person name="Cannon C."/>
            <person name="Castanera R."/>
            <person name="Culley D."/>
            <person name="Daum C."/>
            <person name="Ezra D."/>
            <person name="Gonzalez J."/>
            <person name="Henrissat B."/>
            <person name="Kuo A."/>
            <person name="Liang C."/>
            <person name="Lipzen A."/>
            <person name="Lutzoni F."/>
            <person name="Magnuson J."/>
            <person name="Mondo S."/>
            <person name="Nolan M."/>
            <person name="Ohm R."/>
            <person name="Pangilinan J."/>
            <person name="Park H.-J."/>
            <person name="Ramirez L."/>
            <person name="Alfaro M."/>
            <person name="Sun H."/>
            <person name="Tritt A."/>
            <person name="Yoshinaga Y."/>
            <person name="Zwiers L.-H."/>
            <person name="Turgeon B."/>
            <person name="Goodwin S."/>
            <person name="Spatafora J."/>
            <person name="Crous P."/>
            <person name="Grigoriev I."/>
        </authorList>
    </citation>
    <scope>NUCLEOTIDE SEQUENCE</scope>
    <source>
        <strain evidence="19">CBS 116005</strain>
    </source>
</reference>
<dbReference type="GO" id="GO:0032259">
    <property type="term" value="P:methylation"/>
    <property type="evidence" value="ECO:0007669"/>
    <property type="project" value="UniProtKB-KW"/>
</dbReference>
<evidence type="ECO:0000256" key="12">
    <source>
        <dbReference type="ARBA" id="ARBA00023242"/>
    </source>
</evidence>
<evidence type="ECO:0000256" key="14">
    <source>
        <dbReference type="ARBA" id="ARBA00047770"/>
    </source>
</evidence>
<dbReference type="GO" id="GO:0005634">
    <property type="term" value="C:nucleus"/>
    <property type="evidence" value="ECO:0007669"/>
    <property type="project" value="UniProtKB-SubCell"/>
</dbReference>
<dbReference type="SUPFAM" id="SSF53335">
    <property type="entry name" value="S-adenosyl-L-methionine-dependent methyltransferases"/>
    <property type="match status" value="1"/>
</dbReference>
<evidence type="ECO:0000256" key="8">
    <source>
        <dbReference type="ARBA" id="ARBA00022737"/>
    </source>
</evidence>
<keyword evidence="10 15" id="KW-0805">Transcription regulation</keyword>
<evidence type="ECO:0000259" key="18">
    <source>
        <dbReference type="PROSITE" id="PS51569"/>
    </source>
</evidence>
<feature type="compositionally biased region" description="Acidic residues" evidence="17">
    <location>
        <begin position="96"/>
        <end position="105"/>
    </location>
</feature>
<dbReference type="Gene3D" id="3.40.50.150">
    <property type="entry name" value="Vaccinia Virus protein VP39"/>
    <property type="match status" value="1"/>
</dbReference>
<dbReference type="GO" id="GO:0000077">
    <property type="term" value="P:DNA damage checkpoint signaling"/>
    <property type="evidence" value="ECO:0007669"/>
    <property type="project" value="InterPro"/>
</dbReference>
<dbReference type="PROSITE" id="PS51569">
    <property type="entry name" value="DOT1"/>
    <property type="match status" value="1"/>
</dbReference>
<evidence type="ECO:0000256" key="1">
    <source>
        <dbReference type="ARBA" id="ARBA00003482"/>
    </source>
</evidence>
<dbReference type="InterPro" id="IPR025789">
    <property type="entry name" value="DOT1_dom"/>
</dbReference>
<organism evidence="19 20">
    <name type="scientific">Teratosphaeria nubilosa</name>
    <dbReference type="NCBI Taxonomy" id="161662"/>
    <lineage>
        <taxon>Eukaryota</taxon>
        <taxon>Fungi</taxon>
        <taxon>Dikarya</taxon>
        <taxon>Ascomycota</taxon>
        <taxon>Pezizomycotina</taxon>
        <taxon>Dothideomycetes</taxon>
        <taxon>Dothideomycetidae</taxon>
        <taxon>Mycosphaerellales</taxon>
        <taxon>Teratosphaeriaceae</taxon>
        <taxon>Teratosphaeria</taxon>
    </lineage>
</organism>
<feature type="compositionally biased region" description="Polar residues" evidence="17">
    <location>
        <begin position="1"/>
        <end position="12"/>
    </location>
</feature>
<dbReference type="Pfam" id="PF08123">
    <property type="entry name" value="DOT1"/>
    <property type="match status" value="1"/>
</dbReference>
<evidence type="ECO:0000313" key="20">
    <source>
        <dbReference type="Proteomes" id="UP000799436"/>
    </source>
</evidence>
<dbReference type="InterPro" id="IPR021162">
    <property type="entry name" value="Dot1"/>
</dbReference>
<evidence type="ECO:0000256" key="3">
    <source>
        <dbReference type="ARBA" id="ARBA00012190"/>
    </source>
</evidence>
<dbReference type="PANTHER" id="PTHR21451">
    <property type="entry name" value="HISTONE H3 METHYLTRANSFERASE"/>
    <property type="match status" value="1"/>
</dbReference>
<dbReference type="EMBL" id="ML995812">
    <property type="protein sequence ID" value="KAF2773156.1"/>
    <property type="molecule type" value="Genomic_DNA"/>
</dbReference>
<dbReference type="AlphaFoldDB" id="A0A6G1LJX0"/>
<feature type="binding site" evidence="16">
    <location>
        <position position="366"/>
    </location>
    <ligand>
        <name>S-adenosyl-L-methionine</name>
        <dbReference type="ChEBI" id="CHEBI:59789"/>
    </ligand>
</feature>
<proteinExistence type="inferred from homology"/>
<comment type="subcellular location">
    <subcellularLocation>
        <location evidence="2 15">Nucleus</location>
    </subcellularLocation>
</comment>
<accession>A0A6G1LJX0</accession>
<evidence type="ECO:0000256" key="10">
    <source>
        <dbReference type="ARBA" id="ARBA00023015"/>
    </source>
</evidence>
<comment type="catalytic activity">
    <reaction evidence="14 15">
        <text>L-lysyl(79)-[histone H3] + 3 S-adenosyl-L-methionine = N(6),N(6),N(6)-trimethyl-L-lysyl(79)-[histone H3] + 3 S-adenosyl-L-homocysteine + 3 H(+)</text>
        <dbReference type="Rhea" id="RHEA:60328"/>
        <dbReference type="Rhea" id="RHEA-COMP:15549"/>
        <dbReference type="Rhea" id="RHEA-COMP:15552"/>
        <dbReference type="ChEBI" id="CHEBI:15378"/>
        <dbReference type="ChEBI" id="CHEBI:29969"/>
        <dbReference type="ChEBI" id="CHEBI:57856"/>
        <dbReference type="ChEBI" id="CHEBI:59789"/>
        <dbReference type="ChEBI" id="CHEBI:61961"/>
        <dbReference type="EC" id="2.1.1.360"/>
    </reaction>
</comment>
<comment type="function">
    <text evidence="1 15">Histone methyltransferase that specifically trimethylates histone H3 to form H3K79me3. This methylation is required for telomere silencing and for the pachytene checkpoint during the meiotic cell cycle by allowing the recruitment of RAD9 to double strand breaks. Nucleosomes are preferred as substrate compared to free histone.</text>
</comment>
<dbReference type="OrthoDB" id="443402at2759"/>
<evidence type="ECO:0000256" key="17">
    <source>
        <dbReference type="SAM" id="MobiDB-lite"/>
    </source>
</evidence>
<dbReference type="InterPro" id="IPR030445">
    <property type="entry name" value="H3-K79_meTrfase"/>
</dbReference>
<keyword evidence="9 15" id="KW-0156">Chromatin regulator</keyword>
<keyword evidence="12 15" id="KW-0539">Nucleus</keyword>
<dbReference type="GO" id="GO:0031509">
    <property type="term" value="P:subtelomeric heterochromatin formation"/>
    <property type="evidence" value="ECO:0007669"/>
    <property type="project" value="InterPro"/>
</dbReference>
<evidence type="ECO:0000256" key="6">
    <source>
        <dbReference type="ARBA" id="ARBA00022679"/>
    </source>
</evidence>
<dbReference type="InterPro" id="IPR029063">
    <property type="entry name" value="SAM-dependent_MTases_sf"/>
</dbReference>
<protein>
    <recommendedName>
        <fullName evidence="4 15">Histone-lysine N-methyltransferase, H3 lysine-79 specific</fullName>
        <ecNumber evidence="3 15">2.1.1.360</ecNumber>
    </recommendedName>
    <alternativeName>
        <fullName evidence="13 15">Histone H3-K79 methyltransferase</fullName>
    </alternativeName>
</protein>
<keyword evidence="6 15" id="KW-0808">Transferase</keyword>
<evidence type="ECO:0000256" key="9">
    <source>
        <dbReference type="ARBA" id="ARBA00022853"/>
    </source>
</evidence>
<keyword evidence="7 15" id="KW-0949">S-adenosyl-L-methionine</keyword>
<dbReference type="CDD" id="cd02440">
    <property type="entry name" value="AdoMet_MTases"/>
    <property type="match status" value="1"/>
</dbReference>
<evidence type="ECO:0000256" key="16">
    <source>
        <dbReference type="PIRSR" id="PIRSR017570-1"/>
    </source>
</evidence>
<feature type="compositionally biased region" description="Low complexity" evidence="17">
    <location>
        <begin position="57"/>
        <end position="71"/>
    </location>
</feature>
<feature type="region of interest" description="Disordered" evidence="17">
    <location>
        <begin position="1"/>
        <end position="126"/>
    </location>
</feature>
<dbReference type="GO" id="GO:0000781">
    <property type="term" value="C:chromosome, telomeric region"/>
    <property type="evidence" value="ECO:0007669"/>
    <property type="project" value="GOC"/>
</dbReference>
<keyword evidence="11 15" id="KW-0804">Transcription</keyword>
<feature type="binding site" evidence="16">
    <location>
        <begin position="317"/>
        <end position="320"/>
    </location>
    <ligand>
        <name>S-adenosyl-L-methionine</name>
        <dbReference type="ChEBI" id="CHEBI:59789"/>
    </ligand>
</feature>
<name>A0A6G1LJX0_9PEZI</name>
<evidence type="ECO:0000256" key="15">
    <source>
        <dbReference type="PIRNR" id="PIRNR017570"/>
    </source>
</evidence>
<dbReference type="EC" id="2.1.1.360" evidence="3 15"/>
<dbReference type="GO" id="GO:0042393">
    <property type="term" value="F:histone binding"/>
    <property type="evidence" value="ECO:0007669"/>
    <property type="project" value="InterPro"/>
</dbReference>
<dbReference type="PIRSF" id="PIRSF017570">
    <property type="entry name" value="Histone_H3-K79_MeTrfase"/>
    <property type="match status" value="1"/>
</dbReference>
<sequence>MNLFSAGSSNKPATAAKKPTITRTTVKVPVRQPAQKPSPAPAQPSRSRFQLSENRKASSASPRPAATSKKPVVQRALAKSRGLKRKSATPDHVTFSDDDDEDDSSDVGGGSDSDVSRKRIKSSVSSVSSLGPRRRILYDAAFAQDNGPLQMMHGADATSGEYASLFKLPWSEDDVTRVELQYPSRYPKERFELKMPKSKDDYKPMEDITNTIEMVAKYYFPDELFEKYYSNDETRFERKFIHAWQREDVDEFKSIVEDYNDIVKSLVENGAMQQKLESKNTLELELIRRILDQIFARTVSPRAEILNKYIAGSDNVYGELLPRFCSDIFKKTRLTHEQCFIDLGSGVGNVVLQAALEIGCESWGIEMMPNPCDLAELQAAEFNSRAKLWGLDVGSVNLMRGDMTQTPALMPVLQRADVILVNNQAFTPQLNDKLLHMFLDLKEGAQIVSLKPFVPEGHKIQMRTLDDVKNQFVPKKFEYFSDSVSWSHYGNENWYIATKDLRPLKEFTRRHSARRG</sequence>
<dbReference type="GO" id="GO:0140956">
    <property type="term" value="F:histone H3K79 trimethyltransferase activity"/>
    <property type="evidence" value="ECO:0007669"/>
    <property type="project" value="UniProtKB-EC"/>
</dbReference>
<evidence type="ECO:0000256" key="2">
    <source>
        <dbReference type="ARBA" id="ARBA00004123"/>
    </source>
</evidence>
<dbReference type="Proteomes" id="UP000799436">
    <property type="component" value="Unassembled WGS sequence"/>
</dbReference>
<keyword evidence="8" id="KW-0677">Repeat</keyword>
<keyword evidence="20" id="KW-1185">Reference proteome</keyword>
<gene>
    <name evidence="19" type="ORF">EJ03DRAFT_324203</name>
</gene>
<evidence type="ECO:0000256" key="4">
    <source>
        <dbReference type="ARBA" id="ARBA00020987"/>
    </source>
</evidence>
<dbReference type="PANTHER" id="PTHR21451:SF0">
    <property type="entry name" value="HISTONE-LYSINE N-METHYLTRANSFERASE, H3 LYSINE-79 SPECIFIC"/>
    <property type="match status" value="1"/>
</dbReference>
<comment type="similarity">
    <text evidence="15">Belongs to the class I-like SAM-binding methyltransferase superfamily. DOT1 family.</text>
</comment>